<evidence type="ECO:0000313" key="1">
    <source>
        <dbReference type="EMBL" id="MCW6037927.1"/>
    </source>
</evidence>
<evidence type="ECO:0008006" key="3">
    <source>
        <dbReference type="Google" id="ProtNLM"/>
    </source>
</evidence>
<gene>
    <name evidence="1" type="ORF">K4A83_16835</name>
</gene>
<accession>A0ABT3L8T6</accession>
<organism evidence="1 2">
    <name type="scientific">Spirulina subsalsa FACHB-351</name>
    <dbReference type="NCBI Taxonomy" id="234711"/>
    <lineage>
        <taxon>Bacteria</taxon>
        <taxon>Bacillati</taxon>
        <taxon>Cyanobacteriota</taxon>
        <taxon>Cyanophyceae</taxon>
        <taxon>Spirulinales</taxon>
        <taxon>Spirulinaceae</taxon>
        <taxon>Spirulina</taxon>
    </lineage>
</organism>
<name>A0ABT3L8T6_9CYAN</name>
<reference evidence="1 2" key="1">
    <citation type="submission" date="2021-08" db="EMBL/GenBank/DDBJ databases">
        <title>Draft genome sequence of Spirulina subsalsa with high tolerance to salinity and hype-accumulation of phycocyanin.</title>
        <authorList>
            <person name="Pei H."/>
            <person name="Jiang L."/>
        </authorList>
    </citation>
    <scope>NUCLEOTIDE SEQUENCE [LARGE SCALE GENOMIC DNA]</scope>
    <source>
        <strain evidence="1 2">FACHB-351</strain>
    </source>
</reference>
<dbReference type="RefSeq" id="WP_265265808.1">
    <property type="nucleotide sequence ID" value="NZ_JAIHOM010000098.1"/>
</dbReference>
<keyword evidence="2" id="KW-1185">Reference proteome</keyword>
<comment type="caution">
    <text evidence="1">The sequence shown here is derived from an EMBL/GenBank/DDBJ whole genome shotgun (WGS) entry which is preliminary data.</text>
</comment>
<proteinExistence type="predicted"/>
<dbReference type="Proteomes" id="UP001526426">
    <property type="component" value="Unassembled WGS sequence"/>
</dbReference>
<evidence type="ECO:0000313" key="2">
    <source>
        <dbReference type="Proteomes" id="UP001526426"/>
    </source>
</evidence>
<protein>
    <recommendedName>
        <fullName evidence="3">O-methyltransferase</fullName>
    </recommendedName>
</protein>
<sequence>MIKARKSYLLDKFSLIQPIVKSVPGYLEDEEAEYLFNKVQTLPSDAILLEIGSFYGKSTTTLAYGCLSTVGHTGTHAWGESPSGLVGYVLPS</sequence>
<dbReference type="EMBL" id="JAIHOM010000098">
    <property type="protein sequence ID" value="MCW6037927.1"/>
    <property type="molecule type" value="Genomic_DNA"/>
</dbReference>